<evidence type="ECO:0000313" key="4">
    <source>
        <dbReference type="Proteomes" id="UP000235507"/>
    </source>
</evidence>
<evidence type="ECO:0000313" key="3">
    <source>
        <dbReference type="EMBL" id="TSE01767.1"/>
    </source>
</evidence>
<sequence length="86" mass="9260">MKDMDIAEVSRRTGVPASTLRYHENRGRCAVHSRGKAPKVATTAIMRRLMLLANARLGDGPKWTQSLPWPNGSSSDGPSAATGQGR</sequence>
<dbReference type="Pfam" id="PF13411">
    <property type="entry name" value="MerR_1"/>
    <property type="match status" value="1"/>
</dbReference>
<protein>
    <submittedName>
        <fullName evidence="3">MerR family transcriptional regulator</fullName>
    </submittedName>
</protein>
<comment type="caution">
    <text evidence="3">The sequence shown here is derived from an EMBL/GenBank/DDBJ whole genome shotgun (WGS) entry which is preliminary data.</text>
</comment>
<dbReference type="EMBL" id="PNOT02000368">
    <property type="protein sequence ID" value="TSE01767.1"/>
    <property type="molecule type" value="Genomic_DNA"/>
</dbReference>
<dbReference type="AlphaFoldDB" id="A0A8T9AGQ7"/>
<feature type="region of interest" description="Disordered" evidence="1">
    <location>
        <begin position="59"/>
        <end position="86"/>
    </location>
</feature>
<dbReference type="Proteomes" id="UP000235507">
    <property type="component" value="Unassembled WGS sequence"/>
</dbReference>
<proteinExistence type="predicted"/>
<keyword evidence="4" id="KW-1185">Reference proteome</keyword>
<dbReference type="GO" id="GO:0006355">
    <property type="term" value="P:regulation of DNA-templated transcription"/>
    <property type="evidence" value="ECO:0007669"/>
    <property type="project" value="InterPro"/>
</dbReference>
<evidence type="ECO:0000256" key="1">
    <source>
        <dbReference type="SAM" id="MobiDB-lite"/>
    </source>
</evidence>
<gene>
    <name evidence="3" type="ORF">C1D09_030815</name>
</gene>
<dbReference type="InterPro" id="IPR009061">
    <property type="entry name" value="DNA-bd_dom_put_sf"/>
</dbReference>
<name>A0A8T9AGQ7_9HYPH</name>
<dbReference type="OrthoDB" id="9802944at2"/>
<feature type="compositionally biased region" description="Polar residues" evidence="1">
    <location>
        <begin position="63"/>
        <end position="77"/>
    </location>
</feature>
<dbReference type="GO" id="GO:0003677">
    <property type="term" value="F:DNA binding"/>
    <property type="evidence" value="ECO:0007669"/>
    <property type="project" value="InterPro"/>
</dbReference>
<accession>A0A8T9AGQ7</accession>
<dbReference type="SUPFAM" id="SSF46955">
    <property type="entry name" value="Putative DNA-binding domain"/>
    <property type="match status" value="1"/>
</dbReference>
<feature type="domain" description="HTH merR-type" evidence="2">
    <location>
        <begin position="4"/>
        <end position="29"/>
    </location>
</feature>
<dbReference type="InterPro" id="IPR000551">
    <property type="entry name" value="MerR-type_HTH_dom"/>
</dbReference>
<evidence type="ECO:0000259" key="2">
    <source>
        <dbReference type="Pfam" id="PF13411"/>
    </source>
</evidence>
<organism evidence="3 4">
    <name type="scientific">Mesorhizobium intechi</name>
    <dbReference type="NCBI Taxonomy" id="537601"/>
    <lineage>
        <taxon>Bacteria</taxon>
        <taxon>Pseudomonadati</taxon>
        <taxon>Pseudomonadota</taxon>
        <taxon>Alphaproteobacteria</taxon>
        <taxon>Hyphomicrobiales</taxon>
        <taxon>Phyllobacteriaceae</taxon>
        <taxon>Mesorhizobium</taxon>
    </lineage>
</organism>
<reference evidence="3" key="1">
    <citation type="submission" date="2019-07" db="EMBL/GenBank/DDBJ databases">
        <title>Mesorhizobum intechiensis sp. nov. isolated from nodules of Lotus tenuis growing in lowlands of the Flooding Pampa, Argentina.</title>
        <authorList>
            <person name="Estrella M.J."/>
            <person name="Torres Tejerizo G.A."/>
            <person name="Cumpa Velazquez L.M."/>
            <person name="Fontana F."/>
            <person name="Hansen L."/>
            <person name="Pistorio M."/>
            <person name="Sannazzaro A.I."/>
        </authorList>
    </citation>
    <scope>NUCLEOTIDE SEQUENCE</scope>
    <source>
        <strain evidence="3">BD68</strain>
    </source>
</reference>